<keyword evidence="1" id="KW-1133">Transmembrane helix</keyword>
<dbReference type="EMBL" id="LLXJ01002386">
    <property type="protein sequence ID" value="PKB98991.1"/>
    <property type="molecule type" value="Genomic_DNA"/>
</dbReference>
<evidence type="ECO:0000313" key="5">
    <source>
        <dbReference type="Proteomes" id="UP000232722"/>
    </source>
</evidence>
<gene>
    <name evidence="3" type="ORF">RhiirA1_480675</name>
    <name evidence="2" type="ORF">RhiirA5_430463</name>
</gene>
<reference evidence="3 4" key="3">
    <citation type="submission" date="2017-10" db="EMBL/GenBank/DDBJ databases">
        <title>Extensive intraspecific genome diversity in a model arbuscular mycorrhizal fungus.</title>
        <authorList>
            <person name="Chen E.C.H."/>
            <person name="Morin E."/>
            <person name="Baudet D."/>
            <person name="Noel J."/>
            <person name="Ndikumana S."/>
            <person name="Charron P."/>
            <person name="St-Onge C."/>
            <person name="Giorgi J."/>
            <person name="Grigoriev I.V."/>
            <person name="Roux C."/>
            <person name="Martin F.M."/>
            <person name="Corradi N."/>
        </authorList>
    </citation>
    <scope>NUCLEOTIDE SEQUENCE [LARGE SCALE GENOMIC DNA]</scope>
    <source>
        <strain evidence="3 4">A1</strain>
    </source>
</reference>
<accession>A0A2I1F2B5</accession>
<reference evidence="2 5" key="1">
    <citation type="submission" date="2016-04" db="EMBL/GenBank/DDBJ databases">
        <title>Genome analyses suggest a sexual origin of heterokaryosis in a supposedly ancient asexual fungus.</title>
        <authorList>
            <person name="Ropars J."/>
            <person name="Sedzielewska K."/>
            <person name="Noel J."/>
            <person name="Charron P."/>
            <person name="Farinelli L."/>
            <person name="Marton T."/>
            <person name="Kruger M."/>
            <person name="Pelin A."/>
            <person name="Brachmann A."/>
            <person name="Corradi N."/>
        </authorList>
    </citation>
    <scope>NUCLEOTIDE SEQUENCE [LARGE SCALE GENOMIC DNA]</scope>
    <source>
        <strain evidence="2 5">A5</strain>
    </source>
</reference>
<protein>
    <submittedName>
        <fullName evidence="3">Uncharacterized protein</fullName>
    </submittedName>
</protein>
<evidence type="ECO:0000313" key="3">
    <source>
        <dbReference type="EMBL" id="PKC52790.1"/>
    </source>
</evidence>
<organism evidence="3 4">
    <name type="scientific">Rhizophagus irregularis</name>
    <dbReference type="NCBI Taxonomy" id="588596"/>
    <lineage>
        <taxon>Eukaryota</taxon>
        <taxon>Fungi</taxon>
        <taxon>Fungi incertae sedis</taxon>
        <taxon>Mucoromycota</taxon>
        <taxon>Glomeromycotina</taxon>
        <taxon>Glomeromycetes</taxon>
        <taxon>Glomerales</taxon>
        <taxon>Glomeraceae</taxon>
        <taxon>Rhizophagus</taxon>
    </lineage>
</organism>
<dbReference type="AlphaFoldDB" id="A0A2I1F2B5"/>
<evidence type="ECO:0000313" key="2">
    <source>
        <dbReference type="EMBL" id="PKB98991.1"/>
    </source>
</evidence>
<keyword evidence="1" id="KW-0472">Membrane</keyword>
<feature type="transmembrane region" description="Helical" evidence="1">
    <location>
        <begin position="21"/>
        <end position="44"/>
    </location>
</feature>
<evidence type="ECO:0000313" key="4">
    <source>
        <dbReference type="Proteomes" id="UP000232688"/>
    </source>
</evidence>
<name>A0A2I1F2B5_9GLOM</name>
<comment type="caution">
    <text evidence="3">The sequence shown here is derived from an EMBL/GenBank/DDBJ whole genome shotgun (WGS) entry which is preliminary data.</text>
</comment>
<proteinExistence type="predicted"/>
<dbReference type="Proteomes" id="UP000232688">
    <property type="component" value="Unassembled WGS sequence"/>
</dbReference>
<evidence type="ECO:0000256" key="1">
    <source>
        <dbReference type="SAM" id="Phobius"/>
    </source>
</evidence>
<reference evidence="2 5" key="2">
    <citation type="submission" date="2017-09" db="EMBL/GenBank/DDBJ databases">
        <title>Extensive intraspecific genome diversity in a model arbuscular mycorrhizal fungus.</title>
        <authorList>
            <person name="Chen E.C."/>
            <person name="Morin E."/>
            <person name="Beaudet D."/>
            <person name="Noel J."/>
            <person name="Ndikumana S."/>
            <person name="Charron P."/>
            <person name="St-Onge C."/>
            <person name="Giorgi J."/>
            <person name="Grigoriev I.V."/>
            <person name="Roux C."/>
            <person name="Martin F.M."/>
            <person name="Corradi N."/>
        </authorList>
    </citation>
    <scope>NUCLEOTIDE SEQUENCE [LARGE SCALE GENOMIC DNA]</scope>
    <source>
        <strain evidence="2 5">A5</strain>
    </source>
</reference>
<reference evidence="3 4" key="4">
    <citation type="submission" date="2017-10" db="EMBL/GenBank/DDBJ databases">
        <title>Genome analyses suggest a sexual origin of heterokaryosis in a supposedly ancient asexual fungus.</title>
        <authorList>
            <person name="Corradi N."/>
            <person name="Sedzielewska K."/>
            <person name="Noel J."/>
            <person name="Charron P."/>
            <person name="Farinelli L."/>
            <person name="Marton T."/>
            <person name="Kruger M."/>
            <person name="Pelin A."/>
            <person name="Brachmann A."/>
            <person name="Corradi N."/>
        </authorList>
    </citation>
    <scope>NUCLEOTIDE SEQUENCE [LARGE SCALE GENOMIC DNA]</scope>
    <source>
        <strain evidence="3 4">A1</strain>
    </source>
</reference>
<dbReference type="EMBL" id="LLXH01005135">
    <property type="protein sequence ID" value="PKC52790.1"/>
    <property type="molecule type" value="Genomic_DNA"/>
</dbReference>
<sequence>MPIRFQGYNRIDDCCHVVLKVIFNCVFMPVKLILIMVMIIKAVVKMEEHLISSVSQVAPHCVMSLT</sequence>
<keyword evidence="1" id="KW-0812">Transmembrane</keyword>
<dbReference type="VEuPathDB" id="FungiDB:RhiirA1_480675"/>
<dbReference type="Proteomes" id="UP000232722">
    <property type="component" value="Unassembled WGS sequence"/>
</dbReference>